<evidence type="ECO:0000256" key="1">
    <source>
        <dbReference type="SAM" id="SignalP"/>
    </source>
</evidence>
<sequence length="149" mass="16211">MNLYRAAALVAASALVVLSASEASACSCKEMSDKEKFASSDLVVRGRMKSVTVGVDMPDPQARREVPRTTSGEFEIERVPKGTFKGKTVPIYTGFGNGDCGRLGEFIGAAYVYPDKKMSVVEFGLSKSEFEGQTFYFTGICDYAKFPEQ</sequence>
<dbReference type="RefSeq" id="WP_072637977.1">
    <property type="nucleotide sequence ID" value="NZ_CP018228.1"/>
</dbReference>
<name>A0A1L3Z673_RHILE</name>
<proteinExistence type="predicted"/>
<dbReference type="Gene3D" id="2.40.50.120">
    <property type="match status" value="1"/>
</dbReference>
<dbReference type="AlphaFoldDB" id="A0A1L3Z673"/>
<accession>A0A1L3Z673</accession>
<organism evidence="2 3">
    <name type="scientific">Rhizobium leguminosarum</name>
    <dbReference type="NCBI Taxonomy" id="384"/>
    <lineage>
        <taxon>Bacteria</taxon>
        <taxon>Pseudomonadati</taxon>
        <taxon>Pseudomonadota</taxon>
        <taxon>Alphaproteobacteria</taxon>
        <taxon>Hyphomicrobiales</taxon>
        <taxon>Rhizobiaceae</taxon>
        <taxon>Rhizobium/Agrobacterium group</taxon>
        <taxon>Rhizobium</taxon>
    </lineage>
</organism>
<feature type="signal peptide" evidence="1">
    <location>
        <begin position="1"/>
        <end position="25"/>
    </location>
</feature>
<dbReference type="Proteomes" id="UP000183050">
    <property type="component" value="Chromosome"/>
</dbReference>
<reference evidence="2 3" key="1">
    <citation type="submission" date="2016-11" db="EMBL/GenBank/DDBJ databases">
        <title>Rhizobium leguminosarum bv. viciae strain Vaf12 isolated from Vavilovia formosa root nodules from Russia, Dagestan.</title>
        <authorList>
            <person name="Kimeklis A."/>
        </authorList>
    </citation>
    <scope>NUCLEOTIDE SEQUENCE [LARGE SCALE GENOMIC DNA]</scope>
    <source>
        <strain evidence="2 3">Vaf-108</strain>
    </source>
</reference>
<keyword evidence="1" id="KW-0732">Signal</keyword>
<dbReference type="EMBL" id="CP018228">
    <property type="protein sequence ID" value="API51166.1"/>
    <property type="molecule type" value="Genomic_DNA"/>
</dbReference>
<feature type="chain" id="PRO_5012882619" evidence="1">
    <location>
        <begin position="26"/>
        <end position="149"/>
    </location>
</feature>
<protein>
    <submittedName>
        <fullName evidence="2">Uncharacterized protein</fullName>
    </submittedName>
</protein>
<evidence type="ECO:0000313" key="2">
    <source>
        <dbReference type="EMBL" id="API51166.1"/>
    </source>
</evidence>
<evidence type="ECO:0000313" key="3">
    <source>
        <dbReference type="Proteomes" id="UP000183050"/>
    </source>
</evidence>
<gene>
    <name evidence="2" type="ORF">BMW22_05515</name>
</gene>
<dbReference type="InterPro" id="IPR008993">
    <property type="entry name" value="TIMP-like_OB-fold"/>
</dbReference>
<dbReference type="SUPFAM" id="SSF50242">
    <property type="entry name" value="TIMP-like"/>
    <property type="match status" value="1"/>
</dbReference>